<evidence type="ECO:0000259" key="4">
    <source>
        <dbReference type="Pfam" id="PF03816"/>
    </source>
</evidence>
<feature type="chain" id="PRO_5017745188" description="Cell envelope-related transcriptional attenuator domain-containing protein" evidence="3">
    <location>
        <begin position="21"/>
        <end position="363"/>
    </location>
</feature>
<protein>
    <recommendedName>
        <fullName evidence="4">Cell envelope-related transcriptional attenuator domain-containing protein</fullName>
    </recommendedName>
</protein>
<accession>A0A3D1JDG1</accession>
<organism evidence="5 6">
    <name type="scientific">Anaerolinea thermolimosa</name>
    <dbReference type="NCBI Taxonomy" id="229919"/>
    <lineage>
        <taxon>Bacteria</taxon>
        <taxon>Bacillati</taxon>
        <taxon>Chloroflexota</taxon>
        <taxon>Anaerolineae</taxon>
        <taxon>Anaerolineales</taxon>
        <taxon>Anaerolineaceae</taxon>
        <taxon>Anaerolinea</taxon>
    </lineage>
</organism>
<evidence type="ECO:0000256" key="3">
    <source>
        <dbReference type="SAM" id="SignalP"/>
    </source>
</evidence>
<dbReference type="EMBL" id="DPBP01000009">
    <property type="protein sequence ID" value="HCE16619.1"/>
    <property type="molecule type" value="Genomic_DNA"/>
</dbReference>
<evidence type="ECO:0000313" key="6">
    <source>
        <dbReference type="Proteomes" id="UP000264141"/>
    </source>
</evidence>
<dbReference type="PANTHER" id="PTHR33392">
    <property type="entry name" value="POLYISOPRENYL-TEICHOIC ACID--PEPTIDOGLYCAN TEICHOIC ACID TRANSFERASE TAGU"/>
    <property type="match status" value="1"/>
</dbReference>
<feature type="domain" description="Cell envelope-related transcriptional attenuator" evidence="4">
    <location>
        <begin position="128"/>
        <end position="278"/>
    </location>
</feature>
<feature type="signal peptide" evidence="3">
    <location>
        <begin position="1"/>
        <end position="20"/>
    </location>
</feature>
<sequence>MKRNPGIILFLLCFSLSVQACSLPLFQPSVQAALPAAAELPVNRDGQLITVAPDASATPTPFRPVPPTPTPVPTNTPTPTLTPTLEIRAPGAEMPSTGYAVQPGGPLPDGVVNILVLGSDARPGGGFRTDVIVLVSINRNNGTVSLVSFPRDLYVTIPGWMTNRINTAQAAGGFATMASTFEYNFGVRPTYYVMTNMQGFTGIIDSLNGINVKVRQSLRDKCDLPWADAHGYCSIEAPATVPMDGQTALWYVRSRYSSSDFDRLRRSQEVLQAIFNRLISIDGIRRAPEIYEIYRRSVETNLTLDALLPLASVAQQVMEDPSRIRRFTITPAEAYPFITPEGAWVLWPNLDAIKAIVYQAVYR</sequence>
<dbReference type="PANTHER" id="PTHR33392:SF6">
    <property type="entry name" value="POLYISOPRENYL-TEICHOIC ACID--PEPTIDOGLYCAN TEICHOIC ACID TRANSFERASE TAGU"/>
    <property type="match status" value="1"/>
</dbReference>
<dbReference type="InterPro" id="IPR004474">
    <property type="entry name" value="LytR_CpsA_psr"/>
</dbReference>
<name>A0A3D1JDG1_9CHLR</name>
<comment type="similarity">
    <text evidence="1">Belongs to the LytR/CpsA/Psr (LCP) family.</text>
</comment>
<dbReference type="PROSITE" id="PS51257">
    <property type="entry name" value="PROKAR_LIPOPROTEIN"/>
    <property type="match status" value="1"/>
</dbReference>
<feature type="compositionally biased region" description="Pro residues" evidence="2">
    <location>
        <begin position="61"/>
        <end position="76"/>
    </location>
</feature>
<dbReference type="InterPro" id="IPR050922">
    <property type="entry name" value="LytR/CpsA/Psr_CW_biosynth"/>
</dbReference>
<evidence type="ECO:0000313" key="5">
    <source>
        <dbReference type="EMBL" id="HCE16619.1"/>
    </source>
</evidence>
<keyword evidence="3" id="KW-0732">Signal</keyword>
<comment type="caution">
    <text evidence="5">The sequence shown here is derived from an EMBL/GenBank/DDBJ whole genome shotgun (WGS) entry which is preliminary data.</text>
</comment>
<dbReference type="NCBIfam" id="TIGR00350">
    <property type="entry name" value="lytR_cpsA_psr"/>
    <property type="match status" value="1"/>
</dbReference>
<evidence type="ECO:0000256" key="2">
    <source>
        <dbReference type="SAM" id="MobiDB-lite"/>
    </source>
</evidence>
<reference evidence="5 6" key="1">
    <citation type="journal article" date="2018" name="Nat. Biotechnol.">
        <title>A standardized bacterial taxonomy based on genome phylogeny substantially revises the tree of life.</title>
        <authorList>
            <person name="Parks D.H."/>
            <person name="Chuvochina M."/>
            <person name="Waite D.W."/>
            <person name="Rinke C."/>
            <person name="Skarshewski A."/>
            <person name="Chaumeil P.A."/>
            <person name="Hugenholtz P."/>
        </authorList>
    </citation>
    <scope>NUCLEOTIDE SEQUENCE [LARGE SCALE GENOMIC DNA]</scope>
    <source>
        <strain evidence="5">UBA8781</strain>
    </source>
</reference>
<proteinExistence type="inferred from homology"/>
<gene>
    <name evidence="5" type="ORF">DEQ80_02045</name>
</gene>
<evidence type="ECO:0000256" key="1">
    <source>
        <dbReference type="ARBA" id="ARBA00006068"/>
    </source>
</evidence>
<dbReference type="STRING" id="229919.GCA_001050195_02497"/>
<dbReference type="Pfam" id="PF03816">
    <property type="entry name" value="LytR_cpsA_psr"/>
    <property type="match status" value="1"/>
</dbReference>
<dbReference type="Proteomes" id="UP000264141">
    <property type="component" value="Unassembled WGS sequence"/>
</dbReference>
<feature type="region of interest" description="Disordered" evidence="2">
    <location>
        <begin position="54"/>
        <end position="80"/>
    </location>
</feature>
<dbReference type="AlphaFoldDB" id="A0A3D1JDG1"/>
<dbReference type="Gene3D" id="3.40.630.190">
    <property type="entry name" value="LCP protein"/>
    <property type="match status" value="1"/>
</dbReference>